<protein>
    <submittedName>
        <fullName evidence="1">Uncharacterized protein</fullName>
    </submittedName>
</protein>
<accession>A0A7J8C959</accession>
<proteinExistence type="predicted"/>
<evidence type="ECO:0000313" key="2">
    <source>
        <dbReference type="Proteomes" id="UP000550707"/>
    </source>
</evidence>
<gene>
    <name evidence="1" type="ORF">HJG59_009978</name>
</gene>
<reference evidence="1 2" key="1">
    <citation type="journal article" date="2020" name="Nature">
        <title>Six reference-quality genomes reveal evolution of bat adaptations.</title>
        <authorList>
            <person name="Jebb D."/>
            <person name="Huang Z."/>
            <person name="Pippel M."/>
            <person name="Hughes G.M."/>
            <person name="Lavrichenko K."/>
            <person name="Devanna P."/>
            <person name="Winkler S."/>
            <person name="Jermiin L.S."/>
            <person name="Skirmuntt E.C."/>
            <person name="Katzourakis A."/>
            <person name="Burkitt-Gray L."/>
            <person name="Ray D.A."/>
            <person name="Sullivan K.A.M."/>
            <person name="Roscito J.G."/>
            <person name="Kirilenko B.M."/>
            <person name="Davalos L.M."/>
            <person name="Corthals A.P."/>
            <person name="Power M.L."/>
            <person name="Jones G."/>
            <person name="Ransome R.D."/>
            <person name="Dechmann D.K.N."/>
            <person name="Locatelli A.G."/>
            <person name="Puechmaille S.J."/>
            <person name="Fedrigo O."/>
            <person name="Jarvis E.D."/>
            <person name="Hiller M."/>
            <person name="Vernes S.C."/>
            <person name="Myers E.W."/>
            <person name="Teeling E.C."/>
        </authorList>
    </citation>
    <scope>NUCLEOTIDE SEQUENCE [LARGE SCALE GENOMIC DNA]</scope>
    <source>
        <strain evidence="1">MMolMol1</strain>
        <tissue evidence="1">Muscle</tissue>
    </source>
</reference>
<dbReference type="AlphaFoldDB" id="A0A7J8C959"/>
<keyword evidence="2" id="KW-1185">Reference proteome</keyword>
<dbReference type="EMBL" id="JACASF010000021">
    <property type="protein sequence ID" value="KAF6407356.1"/>
    <property type="molecule type" value="Genomic_DNA"/>
</dbReference>
<dbReference type="InParanoid" id="A0A7J8C959"/>
<dbReference type="Proteomes" id="UP000550707">
    <property type="component" value="Unassembled WGS sequence"/>
</dbReference>
<evidence type="ECO:0000313" key="1">
    <source>
        <dbReference type="EMBL" id="KAF6407356.1"/>
    </source>
</evidence>
<organism evidence="1 2">
    <name type="scientific">Molossus molossus</name>
    <name type="common">Pallas' mastiff bat</name>
    <name type="synonym">Vespertilio molossus</name>
    <dbReference type="NCBI Taxonomy" id="27622"/>
    <lineage>
        <taxon>Eukaryota</taxon>
        <taxon>Metazoa</taxon>
        <taxon>Chordata</taxon>
        <taxon>Craniata</taxon>
        <taxon>Vertebrata</taxon>
        <taxon>Euteleostomi</taxon>
        <taxon>Mammalia</taxon>
        <taxon>Eutheria</taxon>
        <taxon>Laurasiatheria</taxon>
        <taxon>Chiroptera</taxon>
        <taxon>Yangochiroptera</taxon>
        <taxon>Molossidae</taxon>
        <taxon>Molossus</taxon>
    </lineage>
</organism>
<sequence length="123" mass="13173">MHSEKTRCLGGASSVAPSLTPPSAFEGSDLWPESAQVAFLCSGLRRSSSCSPPSGTPGLWEWCLGRALVLWTRWFYVHGNSCLSGSPGATVVGVCNVPPSAWEGSSQLLPFCFYSSKYARRDP</sequence>
<name>A0A7J8C959_MOLMO</name>
<comment type="caution">
    <text evidence="1">The sequence shown here is derived from an EMBL/GenBank/DDBJ whole genome shotgun (WGS) entry which is preliminary data.</text>
</comment>